<reference evidence="4 5" key="1">
    <citation type="submission" date="2018-05" db="EMBL/GenBank/DDBJ databases">
        <title>Genetic diversity of glacier-inhabiting Cryobacterium bacteria in China and description of Cryobacterium mengkeensis sp. nov. and Arthrobacter glacialis sp. nov.</title>
        <authorList>
            <person name="Liu Q."/>
            <person name="Xin Y.-H."/>
        </authorList>
    </citation>
    <scope>NUCLEOTIDE SEQUENCE [LARGE SCALE GENOMIC DNA]</scope>
    <source>
        <strain evidence="4 5">SK-1</strain>
    </source>
</reference>
<dbReference type="OrthoDB" id="323926at2"/>
<dbReference type="InterPro" id="IPR001670">
    <property type="entry name" value="ADH_Fe/GldA"/>
</dbReference>
<sequence>MSNRMIWNQTAHFGAGAIREIPGELATRGFARAFVVSDQVLVDTGVTGRVTALLDAAGFPYEVYSDVTPNPPIEAVQKGVAAFAASGADVLIGIGGGSPQDTCKAIGIITTNPEFADVRSLEGVAATKNPAVPIIAVPTTAGTASETTINYVITDVERSRKFVCVDPHAIPVVAVVDSEMMSSAPRSLKVATGLDALTHAIEGYTTKGAWELSDLFHLKAITTIAQSLRAAADGDADAADRMALAQYIAGMGYSNVGLGLVHGMAHPLGAFYNAPHGVANGILLAPVMAFNADATGERFRDIAVAFQVPGAAALPVAEARTAAVDAVAAFTRELGNPTTLREIGAKEADLPALAQAAFDDVCTGGNPRDVSVEQILALYTSIY</sequence>
<dbReference type="Proteomes" id="UP000246722">
    <property type="component" value="Unassembled WGS sequence"/>
</dbReference>
<dbReference type="NCBIfam" id="NF007911">
    <property type="entry name" value="PRK10624.1"/>
    <property type="match status" value="1"/>
</dbReference>
<dbReference type="RefSeq" id="WP_110126352.1">
    <property type="nucleotide sequence ID" value="NZ_QHLY01000008.1"/>
</dbReference>
<dbReference type="GO" id="GO:0004022">
    <property type="term" value="F:alcohol dehydrogenase (NAD+) activity"/>
    <property type="evidence" value="ECO:0007669"/>
    <property type="project" value="TreeGrafter"/>
</dbReference>
<dbReference type="Gene3D" id="3.40.50.1970">
    <property type="match status" value="1"/>
</dbReference>
<dbReference type="Gene3D" id="1.20.1090.10">
    <property type="entry name" value="Dehydroquinate synthase-like - alpha domain"/>
    <property type="match status" value="1"/>
</dbReference>
<dbReference type="InterPro" id="IPR018211">
    <property type="entry name" value="ADH_Fe_CS"/>
</dbReference>
<dbReference type="PROSITE" id="PS00913">
    <property type="entry name" value="ADH_IRON_1"/>
    <property type="match status" value="1"/>
</dbReference>
<protein>
    <submittedName>
        <fullName evidence="4">Lactaldehyde reductase</fullName>
    </submittedName>
</protein>
<evidence type="ECO:0000313" key="5">
    <source>
        <dbReference type="Proteomes" id="UP000246722"/>
    </source>
</evidence>
<accession>A0A317ZT04</accession>
<feature type="domain" description="Alcohol dehydrogenase iron-type/glycerol dehydrogenase GldA" evidence="2">
    <location>
        <begin position="10"/>
        <end position="177"/>
    </location>
</feature>
<name>A0A317ZT04_9MICO</name>
<evidence type="ECO:0000259" key="2">
    <source>
        <dbReference type="Pfam" id="PF00465"/>
    </source>
</evidence>
<gene>
    <name evidence="4" type="ORF">CTB96_07700</name>
</gene>
<dbReference type="Pfam" id="PF25137">
    <property type="entry name" value="ADH_Fe_C"/>
    <property type="match status" value="1"/>
</dbReference>
<organism evidence="4 5">
    <name type="scientific">Cryobacterium arcticum</name>
    <dbReference type="NCBI Taxonomy" id="670052"/>
    <lineage>
        <taxon>Bacteria</taxon>
        <taxon>Bacillati</taxon>
        <taxon>Actinomycetota</taxon>
        <taxon>Actinomycetes</taxon>
        <taxon>Micrococcales</taxon>
        <taxon>Microbacteriaceae</taxon>
        <taxon>Cryobacterium</taxon>
    </lineage>
</organism>
<dbReference type="PANTHER" id="PTHR11496">
    <property type="entry name" value="ALCOHOL DEHYDROGENASE"/>
    <property type="match status" value="1"/>
</dbReference>
<dbReference type="SUPFAM" id="SSF56796">
    <property type="entry name" value="Dehydroquinate synthase-like"/>
    <property type="match status" value="1"/>
</dbReference>
<dbReference type="PANTHER" id="PTHR11496:SF106">
    <property type="entry name" value="LACTALDEHYDE REDUCTASE"/>
    <property type="match status" value="1"/>
</dbReference>
<dbReference type="FunFam" id="1.20.1090.10:FF:000001">
    <property type="entry name" value="Aldehyde-alcohol dehydrogenase"/>
    <property type="match status" value="1"/>
</dbReference>
<dbReference type="FunFam" id="3.40.50.1970:FF:000003">
    <property type="entry name" value="Alcohol dehydrogenase, iron-containing"/>
    <property type="match status" value="1"/>
</dbReference>
<feature type="domain" description="Fe-containing alcohol dehydrogenase-like C-terminal" evidence="3">
    <location>
        <begin position="190"/>
        <end position="383"/>
    </location>
</feature>
<keyword evidence="1" id="KW-0560">Oxidoreductase</keyword>
<dbReference type="InterPro" id="IPR056798">
    <property type="entry name" value="ADH_Fe_C"/>
</dbReference>
<dbReference type="Pfam" id="PF00465">
    <property type="entry name" value="Fe-ADH"/>
    <property type="match status" value="1"/>
</dbReference>
<dbReference type="NCBIfam" id="TIGR02638">
    <property type="entry name" value="lactal_redase"/>
    <property type="match status" value="1"/>
</dbReference>
<evidence type="ECO:0000259" key="3">
    <source>
        <dbReference type="Pfam" id="PF25137"/>
    </source>
</evidence>
<dbReference type="GO" id="GO:0046872">
    <property type="term" value="F:metal ion binding"/>
    <property type="evidence" value="ECO:0007669"/>
    <property type="project" value="InterPro"/>
</dbReference>
<dbReference type="CDD" id="cd08176">
    <property type="entry name" value="LPO"/>
    <property type="match status" value="1"/>
</dbReference>
<evidence type="ECO:0000313" key="4">
    <source>
        <dbReference type="EMBL" id="PXA70322.1"/>
    </source>
</evidence>
<evidence type="ECO:0000256" key="1">
    <source>
        <dbReference type="ARBA" id="ARBA00023002"/>
    </source>
</evidence>
<proteinExistence type="predicted"/>
<dbReference type="InterPro" id="IPR039697">
    <property type="entry name" value="Alcohol_dehydrogenase_Fe"/>
</dbReference>
<dbReference type="AlphaFoldDB" id="A0A317ZT04"/>
<comment type="caution">
    <text evidence="4">The sequence shown here is derived from an EMBL/GenBank/DDBJ whole genome shotgun (WGS) entry which is preliminary data.</text>
</comment>
<keyword evidence="5" id="KW-1185">Reference proteome</keyword>
<dbReference type="InterPro" id="IPR013460">
    <property type="entry name" value="Lactal_redase"/>
</dbReference>
<dbReference type="EMBL" id="QHLY01000008">
    <property type="protein sequence ID" value="PXA70322.1"/>
    <property type="molecule type" value="Genomic_DNA"/>
</dbReference>